<keyword evidence="2" id="KW-0805">Transcription regulation</keyword>
<proteinExistence type="predicted"/>
<organism evidence="7 8">
    <name type="scientific">Microlunatus aurantiacus</name>
    <dbReference type="NCBI Taxonomy" id="446786"/>
    <lineage>
        <taxon>Bacteria</taxon>
        <taxon>Bacillati</taxon>
        <taxon>Actinomycetota</taxon>
        <taxon>Actinomycetes</taxon>
        <taxon>Propionibacteriales</taxon>
        <taxon>Propionibacteriaceae</taxon>
        <taxon>Microlunatus</taxon>
    </lineage>
</organism>
<keyword evidence="8" id="KW-1185">Reference proteome</keyword>
<dbReference type="Proteomes" id="UP001500051">
    <property type="component" value="Unassembled WGS sequence"/>
</dbReference>
<protein>
    <recommendedName>
        <fullName evidence="6">HTH tetR-type domain-containing protein</fullName>
    </recommendedName>
</protein>
<evidence type="ECO:0000256" key="1">
    <source>
        <dbReference type="ARBA" id="ARBA00022491"/>
    </source>
</evidence>
<dbReference type="InterPro" id="IPR036271">
    <property type="entry name" value="Tet_transcr_reg_TetR-rel_C_sf"/>
</dbReference>
<gene>
    <name evidence="7" type="ORF">GCM10022204_16490</name>
</gene>
<keyword evidence="4" id="KW-0804">Transcription</keyword>
<evidence type="ECO:0000259" key="6">
    <source>
        <dbReference type="PROSITE" id="PS50977"/>
    </source>
</evidence>
<dbReference type="InterPro" id="IPR001647">
    <property type="entry name" value="HTH_TetR"/>
</dbReference>
<reference evidence="8" key="1">
    <citation type="journal article" date="2019" name="Int. J. Syst. Evol. Microbiol.">
        <title>The Global Catalogue of Microorganisms (GCM) 10K type strain sequencing project: providing services to taxonomists for standard genome sequencing and annotation.</title>
        <authorList>
            <consortium name="The Broad Institute Genomics Platform"/>
            <consortium name="The Broad Institute Genome Sequencing Center for Infectious Disease"/>
            <person name="Wu L."/>
            <person name="Ma J."/>
        </authorList>
    </citation>
    <scope>NUCLEOTIDE SEQUENCE [LARGE SCALE GENOMIC DNA]</scope>
    <source>
        <strain evidence="8">JCM 16548</strain>
    </source>
</reference>
<keyword evidence="1" id="KW-0678">Repressor</keyword>
<dbReference type="PROSITE" id="PS50977">
    <property type="entry name" value="HTH_TETR_2"/>
    <property type="match status" value="1"/>
</dbReference>
<dbReference type="InterPro" id="IPR009057">
    <property type="entry name" value="Homeodomain-like_sf"/>
</dbReference>
<dbReference type="SUPFAM" id="SSF48498">
    <property type="entry name" value="Tetracyclin repressor-like, C-terminal domain"/>
    <property type="match status" value="1"/>
</dbReference>
<dbReference type="PANTHER" id="PTHR30055:SF234">
    <property type="entry name" value="HTH-TYPE TRANSCRIPTIONAL REGULATOR BETI"/>
    <property type="match status" value="1"/>
</dbReference>
<dbReference type="InterPro" id="IPR039538">
    <property type="entry name" value="BetI_C"/>
</dbReference>
<feature type="DNA-binding region" description="H-T-H motif" evidence="5">
    <location>
        <begin position="26"/>
        <end position="45"/>
    </location>
</feature>
<sequence>MSVSPSDRLLQVVVDLLVSDGFEGVSVRKVATAAEVSIGAVQHHFRTKDAMLQAAMDLASRRFQERLSREIPPNTPPGAALRVVARELLGLGDEARSISVLWVVRLARAAVDPGTAAQHAREWQDVESLLLALVVAVHPDRGEAWASDHAGSLLALVDGLATSALVEPGRMPPDRARRLLDQALDRLLD</sequence>
<feature type="domain" description="HTH tetR-type" evidence="6">
    <location>
        <begin position="3"/>
        <end position="63"/>
    </location>
</feature>
<evidence type="ECO:0000256" key="4">
    <source>
        <dbReference type="ARBA" id="ARBA00023163"/>
    </source>
</evidence>
<evidence type="ECO:0000256" key="5">
    <source>
        <dbReference type="PROSITE-ProRule" id="PRU00335"/>
    </source>
</evidence>
<dbReference type="PRINTS" id="PR00455">
    <property type="entry name" value="HTHTETR"/>
</dbReference>
<dbReference type="Gene3D" id="1.10.357.10">
    <property type="entry name" value="Tetracycline Repressor, domain 2"/>
    <property type="match status" value="1"/>
</dbReference>
<comment type="caution">
    <text evidence="7">The sequence shown here is derived from an EMBL/GenBank/DDBJ whole genome shotgun (WGS) entry which is preliminary data.</text>
</comment>
<dbReference type="InterPro" id="IPR050109">
    <property type="entry name" value="HTH-type_TetR-like_transc_reg"/>
</dbReference>
<evidence type="ECO:0000256" key="2">
    <source>
        <dbReference type="ARBA" id="ARBA00023015"/>
    </source>
</evidence>
<evidence type="ECO:0000256" key="3">
    <source>
        <dbReference type="ARBA" id="ARBA00023125"/>
    </source>
</evidence>
<dbReference type="EMBL" id="BAAAYX010000004">
    <property type="protein sequence ID" value="GAA3700465.1"/>
    <property type="molecule type" value="Genomic_DNA"/>
</dbReference>
<dbReference type="RefSeq" id="WP_344811844.1">
    <property type="nucleotide sequence ID" value="NZ_BAAAYX010000004.1"/>
</dbReference>
<keyword evidence="3 5" id="KW-0238">DNA-binding</keyword>
<evidence type="ECO:0000313" key="8">
    <source>
        <dbReference type="Proteomes" id="UP001500051"/>
    </source>
</evidence>
<evidence type="ECO:0000313" key="7">
    <source>
        <dbReference type="EMBL" id="GAA3700465.1"/>
    </source>
</evidence>
<dbReference type="Pfam" id="PF13977">
    <property type="entry name" value="TetR_C_6"/>
    <property type="match status" value="1"/>
</dbReference>
<name>A0ABP7D713_9ACTN</name>
<accession>A0ABP7D713</accession>
<dbReference type="PANTHER" id="PTHR30055">
    <property type="entry name" value="HTH-TYPE TRANSCRIPTIONAL REGULATOR RUTR"/>
    <property type="match status" value="1"/>
</dbReference>
<dbReference type="Pfam" id="PF00440">
    <property type="entry name" value="TetR_N"/>
    <property type="match status" value="1"/>
</dbReference>
<dbReference type="SUPFAM" id="SSF46689">
    <property type="entry name" value="Homeodomain-like"/>
    <property type="match status" value="1"/>
</dbReference>